<reference evidence="1" key="1">
    <citation type="journal article" date="2020" name="New Phytol.">
        <title>Comparative genomics reveals dynamic genome evolution in host specialist ectomycorrhizal fungi.</title>
        <authorList>
            <person name="Lofgren L.A."/>
            <person name="Nguyen N.H."/>
            <person name="Vilgalys R."/>
            <person name="Ruytinx J."/>
            <person name="Liao H.L."/>
            <person name="Branco S."/>
            <person name="Kuo A."/>
            <person name="LaButti K."/>
            <person name="Lipzen A."/>
            <person name="Andreopoulos W."/>
            <person name="Pangilinan J."/>
            <person name="Riley R."/>
            <person name="Hundley H."/>
            <person name="Na H."/>
            <person name="Barry K."/>
            <person name="Grigoriev I.V."/>
            <person name="Stajich J.E."/>
            <person name="Kennedy P.G."/>
        </authorList>
    </citation>
    <scope>NUCLEOTIDE SEQUENCE</scope>
    <source>
        <strain evidence="1">DOB743</strain>
    </source>
</reference>
<feature type="non-terminal residue" evidence="1">
    <location>
        <position position="101"/>
    </location>
</feature>
<name>A0A9P7D4E3_9AGAM</name>
<feature type="non-terminal residue" evidence="1">
    <location>
        <position position="1"/>
    </location>
</feature>
<proteinExistence type="predicted"/>
<dbReference type="AlphaFoldDB" id="A0A9P7D4E3"/>
<gene>
    <name evidence="1" type="ORF">EV702DRAFT_954890</name>
</gene>
<evidence type="ECO:0000313" key="2">
    <source>
        <dbReference type="Proteomes" id="UP000714275"/>
    </source>
</evidence>
<dbReference type="Proteomes" id="UP000714275">
    <property type="component" value="Unassembled WGS sequence"/>
</dbReference>
<accession>A0A9P7D4E3</accession>
<dbReference type="OrthoDB" id="2673461at2759"/>
<evidence type="ECO:0000313" key="1">
    <source>
        <dbReference type="EMBL" id="KAG1779850.1"/>
    </source>
</evidence>
<keyword evidence="2" id="KW-1185">Reference proteome</keyword>
<protein>
    <submittedName>
        <fullName evidence="1">Uncharacterized protein</fullName>
    </submittedName>
</protein>
<dbReference type="EMBL" id="JABBWD010000010">
    <property type="protein sequence ID" value="KAG1779850.1"/>
    <property type="molecule type" value="Genomic_DNA"/>
</dbReference>
<organism evidence="1 2">
    <name type="scientific">Suillus placidus</name>
    <dbReference type="NCBI Taxonomy" id="48579"/>
    <lineage>
        <taxon>Eukaryota</taxon>
        <taxon>Fungi</taxon>
        <taxon>Dikarya</taxon>
        <taxon>Basidiomycota</taxon>
        <taxon>Agaricomycotina</taxon>
        <taxon>Agaricomycetes</taxon>
        <taxon>Agaricomycetidae</taxon>
        <taxon>Boletales</taxon>
        <taxon>Suillineae</taxon>
        <taxon>Suillaceae</taxon>
        <taxon>Suillus</taxon>
    </lineage>
</organism>
<sequence length="101" mass="11927">IKFLFVRWYKTIQSHTWDTHTLGWVRFLPLENPNAFGFMDPGDVLRVCHIIPAFSRRQCDQSNSISPLAGDKHNWHEYYVNSFVDRDTLMWFHHGLGVGHL</sequence>
<comment type="caution">
    <text evidence="1">The sequence shown here is derived from an EMBL/GenBank/DDBJ whole genome shotgun (WGS) entry which is preliminary data.</text>
</comment>